<dbReference type="InterPro" id="IPR001041">
    <property type="entry name" value="2Fe-2S_ferredoxin-type"/>
</dbReference>
<dbReference type="Proteomes" id="UP001209713">
    <property type="component" value="Unassembled WGS sequence"/>
</dbReference>
<dbReference type="RefSeq" id="WP_263530390.1">
    <property type="nucleotide sequence ID" value="NZ_JAOVZB010000004.1"/>
</dbReference>
<gene>
    <name evidence="2" type="ORF">OFY17_08975</name>
</gene>
<dbReference type="SUPFAM" id="SSF54292">
    <property type="entry name" value="2Fe-2S ferredoxin-like"/>
    <property type="match status" value="1"/>
</dbReference>
<reference evidence="2 3" key="1">
    <citation type="submission" date="2022-10" db="EMBL/GenBank/DDBJ databases">
        <title>Marinomonas transparenta sp. nov. and Marinomonas sargassi sp. nov., isolated from marine alga (Sargassum natans (L.) Gaillon).</title>
        <authorList>
            <person name="Wang Y."/>
        </authorList>
    </citation>
    <scope>NUCLEOTIDE SEQUENCE [LARGE SCALE GENOMIC DNA]</scope>
    <source>
        <strain evidence="2 3">C2222</strain>
    </source>
</reference>
<dbReference type="EMBL" id="JAOVZB010000004">
    <property type="protein sequence ID" value="MCV2403007.1"/>
    <property type="molecule type" value="Genomic_DNA"/>
</dbReference>
<comment type="caution">
    <text evidence="2">The sequence shown here is derived from an EMBL/GenBank/DDBJ whole genome shotgun (WGS) entry which is preliminary data.</text>
</comment>
<dbReference type="PROSITE" id="PS00197">
    <property type="entry name" value="2FE2S_FER_1"/>
    <property type="match status" value="1"/>
</dbReference>
<dbReference type="CDD" id="cd00207">
    <property type="entry name" value="fer2"/>
    <property type="match status" value="1"/>
</dbReference>
<keyword evidence="3" id="KW-1185">Reference proteome</keyword>
<feature type="domain" description="2Fe-2S ferredoxin-type" evidence="1">
    <location>
        <begin position="4"/>
        <end position="76"/>
    </location>
</feature>
<sequence length="282" mass="31411">MSSLNFTIQLDDKKISGKSGDNLLDTLLTNNVDVNYGCRAGVCGACRLYDKNKQEEILCCQVNVSSPMSISSHVPSPSIGFMVEQVQVINEFTIELTLLGPSDDSFGDRVSLLLPCDDESVSYDSMAINSAGEPLKLLLQKASIKHVKAEGIWRKLVTLTVNDTLQISSKVGVRKGRLLYEMGLDHGSVLVVSTFENSVFEPYWESALKSLSSNLIGFYSLPSSISHYAADRGLTEFIRAKLTETSQPDLQIIYHGQRFPQDTWQTILRPLRLRMSQLHFVR</sequence>
<dbReference type="InterPro" id="IPR012675">
    <property type="entry name" value="Beta-grasp_dom_sf"/>
</dbReference>
<evidence type="ECO:0000259" key="1">
    <source>
        <dbReference type="PROSITE" id="PS51085"/>
    </source>
</evidence>
<dbReference type="InterPro" id="IPR036010">
    <property type="entry name" value="2Fe-2S_ferredoxin-like_sf"/>
</dbReference>
<name>A0ABT2YSY8_9GAMM</name>
<dbReference type="Pfam" id="PF00111">
    <property type="entry name" value="Fer2"/>
    <property type="match status" value="1"/>
</dbReference>
<evidence type="ECO:0000313" key="3">
    <source>
        <dbReference type="Proteomes" id="UP001209713"/>
    </source>
</evidence>
<dbReference type="PROSITE" id="PS51085">
    <property type="entry name" value="2FE2S_FER_2"/>
    <property type="match status" value="1"/>
</dbReference>
<dbReference type="Gene3D" id="3.10.20.30">
    <property type="match status" value="1"/>
</dbReference>
<protein>
    <submittedName>
        <fullName evidence="2">2Fe-2S iron-sulfur cluster binding domain-containing protein</fullName>
    </submittedName>
</protein>
<accession>A0ABT2YSY8</accession>
<proteinExistence type="predicted"/>
<dbReference type="InterPro" id="IPR006058">
    <property type="entry name" value="2Fe2S_fd_BS"/>
</dbReference>
<organism evidence="2 3">
    <name type="scientific">Marinomonas sargassi</name>
    <dbReference type="NCBI Taxonomy" id="2984494"/>
    <lineage>
        <taxon>Bacteria</taxon>
        <taxon>Pseudomonadati</taxon>
        <taxon>Pseudomonadota</taxon>
        <taxon>Gammaproteobacteria</taxon>
        <taxon>Oceanospirillales</taxon>
        <taxon>Oceanospirillaceae</taxon>
        <taxon>Marinomonas</taxon>
    </lineage>
</organism>
<evidence type="ECO:0000313" key="2">
    <source>
        <dbReference type="EMBL" id="MCV2403007.1"/>
    </source>
</evidence>